<evidence type="ECO:0000313" key="1">
    <source>
        <dbReference type="EMBL" id="EEG33521.1"/>
    </source>
</evidence>
<dbReference type="EMBL" id="ACEN01000065">
    <property type="protein sequence ID" value="EEG33521.1"/>
    <property type="molecule type" value="Genomic_DNA"/>
</dbReference>
<comment type="caution">
    <text evidence="1">The sequence shown here is derived from an EMBL/GenBank/DDBJ whole genome shotgun (WGS) entry which is preliminary data.</text>
</comment>
<organism evidence="1 2">
    <name type="scientific">Neisseria flavescens NRL30031/H210</name>
    <dbReference type="NCBI Taxonomy" id="546264"/>
    <lineage>
        <taxon>Bacteria</taxon>
        <taxon>Pseudomonadati</taxon>
        <taxon>Pseudomonadota</taxon>
        <taxon>Betaproteobacteria</taxon>
        <taxon>Neisseriales</taxon>
        <taxon>Neisseriaceae</taxon>
        <taxon>Neisseria</taxon>
    </lineage>
</organism>
<keyword evidence="2" id="KW-1185">Reference proteome</keyword>
<name>C0EN80_NEIFL</name>
<dbReference type="Proteomes" id="UP000004457">
    <property type="component" value="Unassembled WGS sequence"/>
</dbReference>
<proteinExistence type="predicted"/>
<sequence length="43" mass="5091">MNIRLIKAVNQPTVKGFLKLFRQFCFEKPVYAYDNGCFAKYNN</sequence>
<protein>
    <submittedName>
        <fullName evidence="1">Uncharacterized protein</fullName>
    </submittedName>
</protein>
<evidence type="ECO:0000313" key="2">
    <source>
        <dbReference type="Proteomes" id="UP000004457"/>
    </source>
</evidence>
<dbReference type="AlphaFoldDB" id="C0EN80"/>
<gene>
    <name evidence="1" type="ORF">NEIFLAOT_01413</name>
</gene>
<reference evidence="1 2" key="1">
    <citation type="submission" date="2009-01" db="EMBL/GenBank/DDBJ databases">
        <authorList>
            <person name="Fulton L."/>
            <person name="Clifton S."/>
            <person name="Chinwalla A.T."/>
            <person name="Mitreva M."/>
            <person name="Sodergren E."/>
            <person name="Weinstock G."/>
            <person name="Clifton S."/>
            <person name="Dooling D.J."/>
            <person name="Fulton B."/>
            <person name="Minx P."/>
            <person name="Pepin K.H."/>
            <person name="Johnson M."/>
            <person name="Bhonagiri V."/>
            <person name="Nash W.E."/>
            <person name="Mardis E.R."/>
            <person name="Wilson R.K."/>
        </authorList>
    </citation>
    <scope>NUCLEOTIDE SEQUENCE [LARGE SCALE GENOMIC DNA]</scope>
    <source>
        <strain evidence="1 2">NRL30031/H210</strain>
    </source>
</reference>
<accession>C0EN80</accession>